<feature type="domain" description="TRUD" evidence="4">
    <location>
        <begin position="384"/>
        <end position="654"/>
    </location>
</feature>
<dbReference type="SUPFAM" id="SSF55120">
    <property type="entry name" value="Pseudouridine synthase"/>
    <property type="match status" value="1"/>
</dbReference>
<evidence type="ECO:0000313" key="6">
    <source>
        <dbReference type="Proteomes" id="UP000037696"/>
    </source>
</evidence>
<dbReference type="PIRSF" id="PIRSF037016">
    <property type="entry name" value="Pseudouridin_synth_euk_prd"/>
    <property type="match status" value="1"/>
</dbReference>
<feature type="region of interest" description="Disordered" evidence="3">
    <location>
        <begin position="1"/>
        <end position="20"/>
    </location>
</feature>
<dbReference type="GO" id="GO:0009982">
    <property type="term" value="F:pseudouridine synthase activity"/>
    <property type="evidence" value="ECO:0007669"/>
    <property type="project" value="InterPro"/>
</dbReference>
<dbReference type="AlphaFoldDB" id="A0A0M8P2P8"/>
<evidence type="ECO:0000256" key="2">
    <source>
        <dbReference type="ARBA" id="ARBA00023235"/>
    </source>
</evidence>
<dbReference type="GO" id="GO:0001522">
    <property type="term" value="P:pseudouridine synthesis"/>
    <property type="evidence" value="ECO:0007669"/>
    <property type="project" value="InterPro"/>
</dbReference>
<dbReference type="FunFam" id="3.30.2350.20:FF:000007">
    <property type="entry name" value="PUS7p Pseudouridine synthase"/>
    <property type="match status" value="1"/>
</dbReference>
<dbReference type="NCBIfam" id="TIGR00094">
    <property type="entry name" value="tRNA_TruD_broad"/>
    <property type="match status" value="1"/>
</dbReference>
<evidence type="ECO:0000256" key="3">
    <source>
        <dbReference type="SAM" id="MobiDB-lite"/>
    </source>
</evidence>
<comment type="caution">
    <text evidence="5">The sequence shown here is derived from an EMBL/GenBank/DDBJ whole genome shotgun (WGS) entry which is preliminary data.</text>
</comment>
<dbReference type="GO" id="GO:0005634">
    <property type="term" value="C:nucleus"/>
    <property type="evidence" value="ECO:0007669"/>
    <property type="project" value="TreeGrafter"/>
</dbReference>
<accession>A0A0M8P2P8</accession>
<comment type="similarity">
    <text evidence="1">Belongs to the pseudouridine synthase TruD family.</text>
</comment>
<organism evidence="5 6">
    <name type="scientific">Penicillium nordicum</name>
    <dbReference type="NCBI Taxonomy" id="229535"/>
    <lineage>
        <taxon>Eukaryota</taxon>
        <taxon>Fungi</taxon>
        <taxon>Dikarya</taxon>
        <taxon>Ascomycota</taxon>
        <taxon>Pezizomycotina</taxon>
        <taxon>Eurotiomycetes</taxon>
        <taxon>Eurotiomycetidae</taxon>
        <taxon>Eurotiales</taxon>
        <taxon>Aspergillaceae</taxon>
        <taxon>Penicillium</taxon>
    </lineage>
</organism>
<dbReference type="Proteomes" id="UP000037696">
    <property type="component" value="Unassembled WGS sequence"/>
</dbReference>
<protein>
    <recommendedName>
        <fullName evidence="4">TRUD domain-containing protein</fullName>
    </recommendedName>
</protein>
<evidence type="ECO:0000313" key="5">
    <source>
        <dbReference type="EMBL" id="KOS39431.1"/>
    </source>
</evidence>
<dbReference type="InterPro" id="IPR020103">
    <property type="entry name" value="PsdUridine_synth_cat_dom_sf"/>
</dbReference>
<proteinExistence type="inferred from homology"/>
<evidence type="ECO:0000256" key="1">
    <source>
        <dbReference type="ARBA" id="ARBA00007953"/>
    </source>
</evidence>
<dbReference type="STRING" id="229535.A0A0M8P2P8"/>
<keyword evidence="6" id="KW-1185">Reference proteome</keyword>
<dbReference type="PROSITE" id="PS50984">
    <property type="entry name" value="TRUD"/>
    <property type="match status" value="1"/>
</dbReference>
<dbReference type="PANTHER" id="PTHR13326">
    <property type="entry name" value="TRNA PSEUDOURIDINE SYNTHASE D"/>
    <property type="match status" value="1"/>
</dbReference>
<dbReference type="FunFam" id="3.30.2350.20:FF:000009">
    <property type="entry name" value="Pseudouridine synthase TruD/Pus7, putative"/>
    <property type="match status" value="1"/>
</dbReference>
<keyword evidence="2" id="KW-0413">Isomerase</keyword>
<dbReference type="Pfam" id="PF01142">
    <property type="entry name" value="TruD"/>
    <property type="match status" value="1"/>
</dbReference>
<dbReference type="PANTHER" id="PTHR13326:SF21">
    <property type="entry name" value="PSEUDOURIDYLATE SYNTHASE PUS7L"/>
    <property type="match status" value="1"/>
</dbReference>
<dbReference type="InterPro" id="IPR011760">
    <property type="entry name" value="PsdUridine_synth_TruD_insert"/>
</dbReference>
<dbReference type="EMBL" id="LHQQ01000203">
    <property type="protein sequence ID" value="KOS39431.1"/>
    <property type="molecule type" value="Genomic_DNA"/>
</dbReference>
<sequence length="739" mass="81846">MEKPDIVESPRKRQKTEDVGSTEVAIAVDGATETLSTTVSDAQALKEGEVGITEFVSNNTEGFSGILKKRYTDFMVNEIMTTGEVVHLRSLDTPSKPKKSEPTTIGLTTIELATAPKAPEVETQATEQIQSTPAKDAEKPAEFKVSEEDHTLLEEYFGDQNAAGIIALHKIAMAKPKGRPSEFGDVTVAVSDRDLRTKIHQAIRRIFNSQLESSTDADGNMAITAANNRFQRGATAGRANGRIQGHRTNWEELGGPYLHFTIYKENKDTMEVIGYIARSLKMNPKSLQFAGTKDRRGVTVQRACAVRVHADRLAEVNSDLRNAYIGDFVYRKRGLELGDLQGNEFVITLRDAEIPGVSLSDPQAAVAKASEVVGTSLKNLYQRGYFNYYGLQRFGTFATRTDIVGVKMLQGDFKGACDAILQYAPESLQAAMEGKMSTANISTDDKDRAMAINIFQTGGNVNEALQKMPRKFSAENSLIRHLGRNRKDNLGALQSIPRNLRLMYVHAYQSLVWNFATSERWRLYGDRVVEGDLVIIQEHRDKEVASVVEAPETVDADGEIIVVPQGDDSAVAADDMFMRARALTAEEAASGKYTIFDLVLPQPGYDIIYPENEMKGFYRRFMESEQGGGLDPSNMRRKWKDISLSGGYRKVFSRMVGNNYSFDVKLYSKDDEQFVKTELQKLKSEDENADTTMADETAADKLAIVLKFQLGSSQYATMALRELTHGKAAAHKADYGGGR</sequence>
<dbReference type="Gene3D" id="3.30.2350.20">
    <property type="entry name" value="TruD, catalytic domain"/>
    <property type="match status" value="2"/>
</dbReference>
<dbReference type="InterPro" id="IPR001656">
    <property type="entry name" value="PsdUridine_synth_TruD"/>
</dbReference>
<dbReference type="CDD" id="cd02576">
    <property type="entry name" value="PseudoU_synth_ScPUS7"/>
    <property type="match status" value="1"/>
</dbReference>
<dbReference type="OrthoDB" id="447290at2759"/>
<gene>
    <name evidence="5" type="ORF">ACN38_g9725</name>
</gene>
<dbReference type="GO" id="GO:0003723">
    <property type="term" value="F:RNA binding"/>
    <property type="evidence" value="ECO:0007669"/>
    <property type="project" value="InterPro"/>
</dbReference>
<feature type="compositionally biased region" description="Basic and acidic residues" evidence="3">
    <location>
        <begin position="1"/>
        <end position="18"/>
    </location>
</feature>
<evidence type="ECO:0000259" key="4">
    <source>
        <dbReference type="PROSITE" id="PS50984"/>
    </source>
</evidence>
<reference evidence="5 6" key="1">
    <citation type="submission" date="2015-08" db="EMBL/GenBank/DDBJ databases">
        <title>Genome sequencing of Penicillium nordicum.</title>
        <authorList>
            <person name="Nguyen H.D."/>
            <person name="Seifert K.A."/>
        </authorList>
    </citation>
    <scope>NUCLEOTIDE SEQUENCE [LARGE SCALE GENOMIC DNA]</scope>
    <source>
        <strain evidence="5 6">DAOMC 185683</strain>
    </source>
</reference>
<dbReference type="InterPro" id="IPR042214">
    <property type="entry name" value="TruD_catalytic"/>
</dbReference>
<name>A0A0M8P2P8_9EURO</name>